<dbReference type="InParanoid" id="G0MJ47"/>
<protein>
    <submittedName>
        <fullName evidence="2">Uncharacterized protein</fullName>
    </submittedName>
</protein>
<evidence type="ECO:0000313" key="3">
    <source>
        <dbReference type="Proteomes" id="UP000008068"/>
    </source>
</evidence>
<evidence type="ECO:0000313" key="2">
    <source>
        <dbReference type="EMBL" id="EGT31285.1"/>
    </source>
</evidence>
<proteinExistence type="predicted"/>
<dbReference type="HOGENOM" id="CLU_2442784_0_0_1"/>
<accession>G0MJ47</accession>
<feature type="compositionally biased region" description="Polar residues" evidence="1">
    <location>
        <begin position="46"/>
        <end position="62"/>
    </location>
</feature>
<feature type="region of interest" description="Disordered" evidence="1">
    <location>
        <begin position="46"/>
        <end position="90"/>
    </location>
</feature>
<dbReference type="EMBL" id="GL379796">
    <property type="protein sequence ID" value="EGT31285.1"/>
    <property type="molecule type" value="Genomic_DNA"/>
</dbReference>
<evidence type="ECO:0000256" key="1">
    <source>
        <dbReference type="SAM" id="MobiDB-lite"/>
    </source>
</evidence>
<keyword evidence="3" id="KW-1185">Reference proteome</keyword>
<name>G0MJ47_CAEBE</name>
<sequence length="90" mass="10250">MSESDEKALEIMANNVKASYAWHVEKASTDLKKQLEEKNREIDNLHTFQTAMNPYNRQSSSRAMDKYGQGTSRSMDDRRDPSQQQALGGP</sequence>
<dbReference type="AlphaFoldDB" id="G0MJ47"/>
<reference evidence="3" key="1">
    <citation type="submission" date="2011-07" db="EMBL/GenBank/DDBJ databases">
        <authorList>
            <consortium name="Caenorhabditis brenneri Sequencing and Analysis Consortium"/>
            <person name="Wilson R.K."/>
        </authorList>
    </citation>
    <scope>NUCLEOTIDE SEQUENCE [LARGE SCALE GENOMIC DNA]</scope>
    <source>
        <strain evidence="3">PB2801</strain>
    </source>
</reference>
<gene>
    <name evidence="2" type="ORF">CAEBREN_14875</name>
</gene>
<dbReference type="Proteomes" id="UP000008068">
    <property type="component" value="Unassembled WGS sequence"/>
</dbReference>
<organism evidence="3">
    <name type="scientific">Caenorhabditis brenneri</name>
    <name type="common">Nematode worm</name>
    <dbReference type="NCBI Taxonomy" id="135651"/>
    <lineage>
        <taxon>Eukaryota</taxon>
        <taxon>Metazoa</taxon>
        <taxon>Ecdysozoa</taxon>
        <taxon>Nematoda</taxon>
        <taxon>Chromadorea</taxon>
        <taxon>Rhabditida</taxon>
        <taxon>Rhabditina</taxon>
        <taxon>Rhabditomorpha</taxon>
        <taxon>Rhabditoidea</taxon>
        <taxon>Rhabditidae</taxon>
        <taxon>Peloderinae</taxon>
        <taxon>Caenorhabditis</taxon>
    </lineage>
</organism>